<dbReference type="GO" id="GO:0005516">
    <property type="term" value="F:calmodulin binding"/>
    <property type="evidence" value="ECO:0007669"/>
    <property type="project" value="UniProtKB-KW"/>
</dbReference>
<dbReference type="PROSITE" id="PS50096">
    <property type="entry name" value="IQ"/>
    <property type="match status" value="5"/>
</dbReference>
<evidence type="ECO:0000256" key="3">
    <source>
        <dbReference type="ARBA" id="ARBA00022737"/>
    </source>
</evidence>
<dbReference type="GO" id="GO:0051295">
    <property type="term" value="P:establishment of meiotic spindle localization"/>
    <property type="evidence" value="ECO:0007669"/>
    <property type="project" value="TreeGrafter"/>
</dbReference>
<dbReference type="InterPro" id="IPR051185">
    <property type="entry name" value="ASPM"/>
</dbReference>
<evidence type="ECO:0000256" key="2">
    <source>
        <dbReference type="ARBA" id="ARBA00022490"/>
    </source>
</evidence>
<dbReference type="OrthoDB" id="190114at2759"/>
<dbReference type="PANTHER" id="PTHR22706:SF1">
    <property type="entry name" value="ASSEMBLY FACTOR FOR SPINDLE MICROTUBULES"/>
    <property type="match status" value="1"/>
</dbReference>
<keyword evidence="3" id="KW-0677">Repeat</keyword>
<dbReference type="GO" id="GO:0000278">
    <property type="term" value="P:mitotic cell cycle"/>
    <property type="evidence" value="ECO:0007669"/>
    <property type="project" value="TreeGrafter"/>
</dbReference>
<dbReference type="Gene3D" id="1.20.5.190">
    <property type="match status" value="3"/>
</dbReference>
<name>A0A9W7F341_9STRA</name>
<comment type="subcellular location">
    <subcellularLocation>
        <location evidence="1">Cytoplasm</location>
    </subcellularLocation>
</comment>
<evidence type="ECO:0000256" key="5">
    <source>
        <dbReference type="SAM" id="MobiDB-lite"/>
    </source>
</evidence>
<proteinExistence type="predicted"/>
<evidence type="ECO:0000313" key="7">
    <source>
        <dbReference type="Proteomes" id="UP001165122"/>
    </source>
</evidence>
<dbReference type="InterPro" id="IPR000048">
    <property type="entry name" value="IQ_motif_EF-hand-BS"/>
</dbReference>
<evidence type="ECO:0000256" key="4">
    <source>
        <dbReference type="ARBA" id="ARBA00022860"/>
    </source>
</evidence>
<dbReference type="Proteomes" id="UP001165122">
    <property type="component" value="Unassembled WGS sequence"/>
</dbReference>
<dbReference type="EMBL" id="BRXW01000037">
    <property type="protein sequence ID" value="GMI01840.1"/>
    <property type="molecule type" value="Genomic_DNA"/>
</dbReference>
<sequence length="432" mass="48419">MSAKLVLVSTLRSTLHNLSKTQNGVHSPLSVYTSALSSVTSSLSNYETARHRSSSIIQGRYRGIKARSEMQSQNLAAVKLQSHQRSVRAKSRVSEIKKQRDQDKAVKIQAAIRGKKGRQSFRQEKEKNDQNTAAVRIQSIHRGREGRKSVLSKKESLYEVEEVEDPVDVELQNSSALKIQSRIRGKSIRMENLRRSSAALKLQAGERGRKSRSTSRKTKKEYISASKLQARVRGSEGRKDARQKQRMQAIRPLEDDIKIGDVVEARLKGSRIYCEGIIIGRSGSGEGVAILDEWDVDFGEGDIQEHVPSCNFRKKNNWNDLEIGDHVKVPVPGFRRLMGDAIVEDVKWLDGGVKYTVKFDDDEILENVDPKDCVKAASKRTAAVVRWKKAGAAVMSVSAFGDKKWGAYRRMSVSQDNGGSKRRGSKEVRRES</sequence>
<comment type="caution">
    <text evidence="6">The sequence shown here is derived from an EMBL/GenBank/DDBJ whole genome shotgun (WGS) entry which is preliminary data.</text>
</comment>
<accession>A0A9W7F341</accession>
<keyword evidence="2" id="KW-0963">Cytoplasm</keyword>
<dbReference type="GO" id="GO:0007051">
    <property type="term" value="P:spindle organization"/>
    <property type="evidence" value="ECO:0007669"/>
    <property type="project" value="TreeGrafter"/>
</dbReference>
<dbReference type="SMART" id="SM00015">
    <property type="entry name" value="IQ"/>
    <property type="match status" value="6"/>
</dbReference>
<evidence type="ECO:0000256" key="1">
    <source>
        <dbReference type="ARBA" id="ARBA00004496"/>
    </source>
</evidence>
<protein>
    <submittedName>
        <fullName evidence="6">Uncharacterized protein</fullName>
    </submittedName>
</protein>
<feature type="region of interest" description="Disordered" evidence="5">
    <location>
        <begin position="199"/>
        <end position="222"/>
    </location>
</feature>
<dbReference type="PANTHER" id="PTHR22706">
    <property type="entry name" value="ASSEMBLY FACTOR FOR SPINDLE MICROTUBULES"/>
    <property type="match status" value="1"/>
</dbReference>
<gene>
    <name evidence="6" type="ORF">TrLO_g3151</name>
</gene>
<organism evidence="6 7">
    <name type="scientific">Triparma laevis f. longispina</name>
    <dbReference type="NCBI Taxonomy" id="1714387"/>
    <lineage>
        <taxon>Eukaryota</taxon>
        <taxon>Sar</taxon>
        <taxon>Stramenopiles</taxon>
        <taxon>Ochrophyta</taxon>
        <taxon>Bolidophyceae</taxon>
        <taxon>Parmales</taxon>
        <taxon>Triparmaceae</taxon>
        <taxon>Triparma</taxon>
    </lineage>
</organism>
<dbReference type="Pfam" id="PF00612">
    <property type="entry name" value="IQ"/>
    <property type="match status" value="1"/>
</dbReference>
<keyword evidence="4" id="KW-0112">Calmodulin-binding</keyword>
<dbReference type="GO" id="GO:0000922">
    <property type="term" value="C:spindle pole"/>
    <property type="evidence" value="ECO:0007669"/>
    <property type="project" value="TreeGrafter"/>
</dbReference>
<reference evidence="7" key="1">
    <citation type="journal article" date="2023" name="Commun. Biol.">
        <title>Genome analysis of Parmales, the sister group of diatoms, reveals the evolutionary specialization of diatoms from phago-mixotrophs to photoautotrophs.</title>
        <authorList>
            <person name="Ban H."/>
            <person name="Sato S."/>
            <person name="Yoshikawa S."/>
            <person name="Yamada K."/>
            <person name="Nakamura Y."/>
            <person name="Ichinomiya M."/>
            <person name="Sato N."/>
            <person name="Blanc-Mathieu R."/>
            <person name="Endo H."/>
            <person name="Kuwata A."/>
            <person name="Ogata H."/>
        </authorList>
    </citation>
    <scope>NUCLEOTIDE SEQUENCE [LARGE SCALE GENOMIC DNA]</scope>
    <source>
        <strain evidence="7">NIES 3700</strain>
    </source>
</reference>
<feature type="region of interest" description="Disordered" evidence="5">
    <location>
        <begin position="411"/>
        <end position="432"/>
    </location>
</feature>
<feature type="compositionally biased region" description="Basic residues" evidence="5">
    <location>
        <begin position="209"/>
        <end position="219"/>
    </location>
</feature>
<evidence type="ECO:0000313" key="6">
    <source>
        <dbReference type="EMBL" id="GMI01840.1"/>
    </source>
</evidence>
<dbReference type="GO" id="GO:0005737">
    <property type="term" value="C:cytoplasm"/>
    <property type="evidence" value="ECO:0007669"/>
    <property type="project" value="UniProtKB-SubCell"/>
</dbReference>
<dbReference type="AlphaFoldDB" id="A0A9W7F341"/>
<keyword evidence="7" id="KW-1185">Reference proteome</keyword>